<dbReference type="AlphaFoldDB" id="A0A9P8SZE1"/>
<organism evidence="2 3">
    <name type="scientific">Ogataea polymorpha</name>
    <dbReference type="NCBI Taxonomy" id="460523"/>
    <lineage>
        <taxon>Eukaryota</taxon>
        <taxon>Fungi</taxon>
        <taxon>Dikarya</taxon>
        <taxon>Ascomycota</taxon>
        <taxon>Saccharomycotina</taxon>
        <taxon>Pichiomycetes</taxon>
        <taxon>Pichiales</taxon>
        <taxon>Pichiaceae</taxon>
        <taxon>Ogataea</taxon>
    </lineage>
</organism>
<dbReference type="EMBL" id="JAEUBD010001540">
    <property type="protein sequence ID" value="KAH3659436.1"/>
    <property type="molecule type" value="Genomic_DNA"/>
</dbReference>
<feature type="region of interest" description="Disordered" evidence="1">
    <location>
        <begin position="313"/>
        <end position="334"/>
    </location>
</feature>
<evidence type="ECO:0000313" key="3">
    <source>
        <dbReference type="Proteomes" id="UP000788993"/>
    </source>
</evidence>
<sequence length="434" mass="48307">MDWNDTPGALDAKLQEKGPGVDSSAFDERPRVQQRGTADAADEDRETSADEVGEVADDNTAHKSADVGHAVRHSGPVVRIVVQLRQHRRIQVLGAVGHEVEAGHEQHKIDDHGPVVLESAGGLLRERWLRNATISVVLLDFSLAHKRLGVWERESESEQTHRNRATQQKQRLPAHVDVVCEHSGEHHGQKIAERVALLQQSGNKASGLGWTVIERGGSGVSVDSTQHDAKDGSHAKKLLVGADSVGAELDGGHEQDVDTERVFSAVSVAEVAEHNPPHGSQHEHERDPPRNLFHGLVKVCGKFSSVQGNTEKVVRVPGPGQKSRQKHNPLSSRDEFETRQRVQEVFVGLHHRLRWDKVGEPCLGIVGNGFCREVDTLHLVVHTHSLVVVFLYRERFQITHYEIKVAKLFCETPALYLPRWPRRYDKLPAWVADF</sequence>
<dbReference type="Proteomes" id="UP000788993">
    <property type="component" value="Unassembled WGS sequence"/>
</dbReference>
<protein>
    <submittedName>
        <fullName evidence="2">Uncharacterized protein</fullName>
    </submittedName>
</protein>
<comment type="caution">
    <text evidence="2">The sequence shown here is derived from an EMBL/GenBank/DDBJ whole genome shotgun (WGS) entry which is preliminary data.</text>
</comment>
<name>A0A9P8SZE1_9ASCO</name>
<evidence type="ECO:0000313" key="2">
    <source>
        <dbReference type="EMBL" id="KAH3659436.1"/>
    </source>
</evidence>
<feature type="region of interest" description="Disordered" evidence="1">
    <location>
        <begin position="1"/>
        <end position="59"/>
    </location>
</feature>
<accession>A0A9P8SZE1</accession>
<gene>
    <name evidence="2" type="ORF">OGATHE_006320</name>
</gene>
<keyword evidence="3" id="KW-1185">Reference proteome</keyword>
<evidence type="ECO:0000256" key="1">
    <source>
        <dbReference type="SAM" id="MobiDB-lite"/>
    </source>
</evidence>
<feature type="compositionally biased region" description="Acidic residues" evidence="1">
    <location>
        <begin position="40"/>
        <end position="57"/>
    </location>
</feature>
<proteinExistence type="predicted"/>
<reference evidence="2" key="2">
    <citation type="submission" date="2021-01" db="EMBL/GenBank/DDBJ databases">
        <authorList>
            <person name="Schikora-Tamarit M.A."/>
        </authorList>
    </citation>
    <scope>NUCLEOTIDE SEQUENCE</scope>
    <source>
        <strain evidence="2">NCAIM Y.01608</strain>
    </source>
</reference>
<reference evidence="2" key="1">
    <citation type="journal article" date="2021" name="Open Biol.">
        <title>Shared evolutionary footprints suggest mitochondrial oxidative damage underlies multiple complex I losses in fungi.</title>
        <authorList>
            <person name="Schikora-Tamarit M.A."/>
            <person name="Marcet-Houben M."/>
            <person name="Nosek J."/>
            <person name="Gabaldon T."/>
        </authorList>
    </citation>
    <scope>NUCLEOTIDE SEQUENCE</scope>
    <source>
        <strain evidence="2">NCAIM Y.01608</strain>
    </source>
</reference>